<gene>
    <name evidence="9" type="ORF">GHK86_00930</name>
</gene>
<evidence type="ECO:0000256" key="3">
    <source>
        <dbReference type="ARBA" id="ARBA00012219"/>
    </source>
</evidence>
<evidence type="ECO:0000256" key="4">
    <source>
        <dbReference type="ARBA" id="ARBA00022598"/>
    </source>
</evidence>
<evidence type="ECO:0000313" key="9">
    <source>
        <dbReference type="EMBL" id="MST31296.1"/>
    </source>
</evidence>
<evidence type="ECO:0000256" key="5">
    <source>
        <dbReference type="ARBA" id="ARBA00022655"/>
    </source>
</evidence>
<dbReference type="InterPro" id="IPR042176">
    <property type="entry name" value="Pantoate_ligase_C"/>
</dbReference>
<keyword evidence="6" id="KW-0547">Nucleotide-binding</keyword>
<feature type="non-terminal residue" evidence="9">
    <location>
        <position position="1"/>
    </location>
</feature>
<proteinExistence type="inferred from homology"/>
<comment type="caution">
    <text evidence="9">The sequence shown here is derived from an EMBL/GenBank/DDBJ whole genome shotgun (WGS) entry which is preliminary data.</text>
</comment>
<comment type="catalytic activity">
    <reaction evidence="8">
        <text>(R)-pantoate + beta-alanine + ATP = (R)-pantothenate + AMP + diphosphate + H(+)</text>
        <dbReference type="Rhea" id="RHEA:10912"/>
        <dbReference type="ChEBI" id="CHEBI:15378"/>
        <dbReference type="ChEBI" id="CHEBI:15980"/>
        <dbReference type="ChEBI" id="CHEBI:29032"/>
        <dbReference type="ChEBI" id="CHEBI:30616"/>
        <dbReference type="ChEBI" id="CHEBI:33019"/>
        <dbReference type="ChEBI" id="CHEBI:57966"/>
        <dbReference type="ChEBI" id="CHEBI:456215"/>
        <dbReference type="EC" id="6.3.2.1"/>
    </reaction>
</comment>
<dbReference type="PANTHER" id="PTHR21299:SF1">
    <property type="entry name" value="PANTOATE--BETA-ALANINE LIGASE"/>
    <property type="match status" value="1"/>
</dbReference>
<sequence>PRGSIGRAVRCSRWMNTVPATTVHVAGLGERWEGAERPGHFDGVATIVAKLLGLAGRCLAFFGEKDYQQLAVIRRLVQDLSLPVGIVGCPTVRDPDGLALSSRNAYLDPGERAAAPRLYAALLAGRRAVEEDGALRPAEVAAAMAAVLADEPRFALDYAAVVRPDDLTVPPAIAGDVRLLVAARLGGTRLIDNLPASSPHREDG</sequence>
<keyword evidence="7" id="KW-0067">ATP-binding</keyword>
<evidence type="ECO:0000256" key="7">
    <source>
        <dbReference type="ARBA" id="ARBA00022840"/>
    </source>
</evidence>
<dbReference type="InterPro" id="IPR014729">
    <property type="entry name" value="Rossmann-like_a/b/a_fold"/>
</dbReference>
<reference evidence="9 10" key="1">
    <citation type="submission" date="2019-11" db="EMBL/GenBank/DDBJ databases">
        <title>Acidiferrimicrobium australis gen. nov., sp. nov., an acidophilic and obligately heterotrophic, member of the Actinobacteria that catalyses dissimilatory oxido- reduction of iron isolated from metal-rich acidic water in Chile.</title>
        <authorList>
            <person name="Gonzalez D."/>
            <person name="Huber K."/>
            <person name="Hedrich S."/>
            <person name="Rojas-Villalobos C."/>
            <person name="Quatrini R."/>
            <person name="Dinamarca M.A."/>
            <person name="Schwarz A."/>
            <person name="Canales C."/>
            <person name="Nancucheo I."/>
        </authorList>
    </citation>
    <scope>NUCLEOTIDE SEQUENCE [LARGE SCALE GENOMIC DNA]</scope>
    <source>
        <strain evidence="9 10">USS-CCA1</strain>
    </source>
</reference>
<evidence type="ECO:0000256" key="2">
    <source>
        <dbReference type="ARBA" id="ARBA00009256"/>
    </source>
</evidence>
<evidence type="ECO:0000256" key="1">
    <source>
        <dbReference type="ARBA" id="ARBA00004990"/>
    </source>
</evidence>
<name>A0ABW9QPD4_9ACTN</name>
<keyword evidence="4" id="KW-0436">Ligase</keyword>
<dbReference type="EC" id="6.3.2.1" evidence="3"/>
<accession>A0ABW9QPD4</accession>
<comment type="pathway">
    <text evidence="1">Cofactor biosynthesis; (R)-pantothenate biosynthesis; (R)-pantothenate from (R)-pantoate and beta-alanine: step 1/1.</text>
</comment>
<dbReference type="Pfam" id="PF02569">
    <property type="entry name" value="Pantoate_ligase"/>
    <property type="match status" value="1"/>
</dbReference>
<protein>
    <recommendedName>
        <fullName evidence="3">pantoate--beta-alanine ligase (AMP-forming)</fullName>
        <ecNumber evidence="3">6.3.2.1</ecNumber>
    </recommendedName>
</protein>
<comment type="similarity">
    <text evidence="2">Belongs to the pantothenate synthetase family.</text>
</comment>
<evidence type="ECO:0000313" key="10">
    <source>
        <dbReference type="Proteomes" id="UP000437736"/>
    </source>
</evidence>
<keyword evidence="5" id="KW-0566">Pantothenate biosynthesis</keyword>
<dbReference type="Gene3D" id="3.30.1300.10">
    <property type="entry name" value="Pantoate-beta-alanine ligase, C-terminal domain"/>
    <property type="match status" value="1"/>
</dbReference>
<organism evidence="9 10">
    <name type="scientific">Acidiferrimicrobium australe</name>
    <dbReference type="NCBI Taxonomy" id="2664430"/>
    <lineage>
        <taxon>Bacteria</taxon>
        <taxon>Bacillati</taxon>
        <taxon>Actinomycetota</taxon>
        <taxon>Acidimicrobiia</taxon>
        <taxon>Acidimicrobiales</taxon>
        <taxon>Acidimicrobiaceae</taxon>
        <taxon>Acidiferrimicrobium</taxon>
    </lineage>
</organism>
<evidence type="ECO:0000256" key="6">
    <source>
        <dbReference type="ARBA" id="ARBA00022741"/>
    </source>
</evidence>
<dbReference type="SUPFAM" id="SSF52374">
    <property type="entry name" value="Nucleotidylyl transferase"/>
    <property type="match status" value="1"/>
</dbReference>
<dbReference type="Proteomes" id="UP000437736">
    <property type="component" value="Unassembled WGS sequence"/>
</dbReference>
<evidence type="ECO:0000256" key="8">
    <source>
        <dbReference type="ARBA" id="ARBA00048258"/>
    </source>
</evidence>
<keyword evidence="10" id="KW-1185">Reference proteome</keyword>
<dbReference type="EMBL" id="WJHE01000033">
    <property type="protein sequence ID" value="MST31296.1"/>
    <property type="molecule type" value="Genomic_DNA"/>
</dbReference>
<dbReference type="PANTHER" id="PTHR21299">
    <property type="entry name" value="CYTIDYLATE KINASE/PANTOATE-BETA-ALANINE LIGASE"/>
    <property type="match status" value="1"/>
</dbReference>
<dbReference type="InterPro" id="IPR003721">
    <property type="entry name" value="Pantoate_ligase"/>
</dbReference>
<dbReference type="Gene3D" id="3.40.50.620">
    <property type="entry name" value="HUPs"/>
    <property type="match status" value="1"/>
</dbReference>